<feature type="region of interest" description="Disordered" evidence="4">
    <location>
        <begin position="1"/>
        <end position="25"/>
    </location>
</feature>
<dbReference type="KEGG" id="cmm:NC80_02160"/>
<evidence type="ECO:0000256" key="1">
    <source>
        <dbReference type="ARBA" id="ARBA00022670"/>
    </source>
</evidence>
<dbReference type="Pfam" id="PF12918">
    <property type="entry name" value="TcdB_N"/>
    <property type="match status" value="1"/>
</dbReference>
<dbReference type="Pfam" id="PF11996">
    <property type="entry name" value="DUF3491"/>
    <property type="match status" value="1"/>
</dbReference>
<dbReference type="KEGG" id="cmx:DNC_02180"/>
<keyword evidence="2" id="KW-0378">Hydrolase</keyword>
<dbReference type="CDD" id="cd20495">
    <property type="entry name" value="C58_PaToxP-like"/>
    <property type="match status" value="1"/>
</dbReference>
<organism evidence="7 8">
    <name type="scientific">Chlamydia muridarum</name>
    <dbReference type="NCBI Taxonomy" id="83560"/>
    <lineage>
        <taxon>Bacteria</taxon>
        <taxon>Pseudomonadati</taxon>
        <taxon>Chlamydiota</taxon>
        <taxon>Chlamydiia</taxon>
        <taxon>Chlamydiales</taxon>
        <taxon>Chlamydiaceae</taxon>
        <taxon>Chlamydia/Chlamydophila group</taxon>
        <taxon>Chlamydia</taxon>
    </lineage>
</organism>
<gene>
    <name evidence="7" type="ORF">BD36_02315</name>
</gene>
<keyword evidence="1" id="KW-0645">Protease</keyword>
<evidence type="ECO:0000256" key="3">
    <source>
        <dbReference type="ARBA" id="ARBA00022807"/>
    </source>
</evidence>
<feature type="domain" description="GT44" evidence="6">
    <location>
        <begin position="289"/>
        <end position="740"/>
    </location>
</feature>
<dbReference type="KEGG" id="cmg:NC81_02175"/>
<evidence type="ECO:0000259" key="6">
    <source>
        <dbReference type="Pfam" id="PF12919"/>
    </source>
</evidence>
<evidence type="ECO:0000259" key="5">
    <source>
        <dbReference type="Pfam" id="PF12918"/>
    </source>
</evidence>
<protein>
    <submittedName>
        <fullName evidence="7">Adherence factor</fullName>
    </submittedName>
</protein>
<name>A0A069ZUA7_CHLMR</name>
<dbReference type="Pfam" id="PF12919">
    <property type="entry name" value="TcdA_TcdB"/>
    <property type="match status" value="1"/>
</dbReference>
<dbReference type="Gene3D" id="3.90.550.20">
    <property type="match status" value="1"/>
</dbReference>
<accession>A0A069ZUA7</accession>
<dbReference type="GO" id="GO:0016757">
    <property type="term" value="F:glycosyltransferase activity"/>
    <property type="evidence" value="ECO:0007669"/>
    <property type="project" value="InterPro"/>
</dbReference>
<sequence>MPPSAISKISNSTTPQVQSSSAPNLTMLEGKGISVEKSFRVYSEEENQNHTTEDVVRIGAMLQQQFYNMTTGRNESFTVSPAHHSGNWKTSLLYNFAQLVAHIFSLNTVPAKIIHHENGTKQNWESKQPTVSSEKSSNKRDVSESIAVVQRVNPEVITKSSLKATKSIRRRKPRSVEEKREQLVKDPADKIVYDLRADTIASRLKLTEEQIQKCRISLNNLKKAIQRYLNIDESERNSRKGQDLLVKQSIFLNNILENAKMEESEEFKNVMSVIKTEFNSHRVKIDSHFHGIWIAGAPPEGTDVYIKTFLQTYEEFDFLFWVDRQAFGAAKFSSILKKIAFDSSLKELRSITSQETQDFVKEYDELQAKYQTSGRREERRELEKDLRKLFDRYKHLSQEIRTNFDALFLKNMVLSQDGFFNYCLLKGIGTIDDQTRIAYLQDELHLPEEEIQQYKDLIKANEQKIKDIVGKVNTDLGKERVFIKNIRDLSSMQDRTNTYNYEMEMLLRWNYPAASDQIRMYMLKELGGIYTDLDMMPQYSPDVLQMINEIGGDRFFEELPIRRAVSDGVLRLANGESGITIDNIAQDIDISKLTRSDRTQLEKLLTDIENKQKSSGTSKFSLFQRMAPDSVRDFMPILQRHHKWSTGWNVRGLNGLMMAHKGSAMVDAVIKGQRQAYRELKSLRETVLSGEFFKTLDDLKHLNHKALIGGHLVEDFLGKSLFSEFRQDTIIAGALSTLGITGPDLIVDEMKTYFRSLGPIGKDYLEGKKLGNKAFLGSYNKIVKEGKQTFDWLHPVTVGANDVTPADESTWCGIKQRCLAELLFSDESKFRPETPKGISRTKIDKKTFTKLWSEQSKRALSPELLDRFNELIEAKNFDLIKFTDVDRALYVLRNQVCDDASASAAVFSLQLQLAELLRGTSFPIANQLNVFPDLNRNIASSLEKTIKLYLQSHSQTETVIWHSAISDRVMFLRDMLATAERMRLVKESIFSKEETPLTTEEIKLLNSWAELQSKDNLGILSLEEVDKLLDVTSSIMENSKLKKRVSAIEDSIVAGYFYLRLEETLSEWVRIPPKDLKKRVIRFMEGMDANQQHPDERGGRWYSQLYDESFKKRVTAPVKKIQELAKKYLNEQRVHVLEIDDYLTKNPLFNRLHEEGYAFSDLTEITRYMLAEYGISGIFSEGNILPSPSARLVNIIKTYVGGDYHDMQDVLPKIYDWLASGGAADLTNERFAAIPESLRKNLEGLHGTDLLTPPVDASVSGWGMSFGVENGVESDHTMISIAPGFFNGASYSMQHYLSALYEIHRHIHLGSLTSDLIKKELESKGAGCFVHEERFDSLLKASSEKQYLSLTEIHKSLSNQVHLAEAVSHLMNTALPGVGKIIEREGDFGRLGITTTETSVAMRSYDYRGIGVSKDLFSLPQEVPTIQNVVEQAKYTLLSWPEFYNRYANAWSDLATHYGAEILEAHPQSFLYEVEGRCMGLSLLYMSIEDEGGYRTLQGNLDTVSALYQQKERDHLPLSSKDQSLLSRDLSLINWLQYQGNKVLLENRGFNHAKWDVLQLTSTFEKSLTKSLLITTPTHSLTLNFMGSFFRVTDPNFGHVDFPSLAAALYFIEDMVQVSPHIKQRYGFSETLSVREQLQVYFLDAPEGIQSLLSFTDAGLLSSHQATTLEKMRERGPVIIERIQTTWGKLYEIGGSIHHRRIDEFTSETDLDEMKLNGDVLTDFLTKHVLDSETVSLILVLLETRGLEEGTKHVSRSLIVETPDEAASLFQFLKNKTAKTREMLVSLLSEVTDKLKSAQLDGEDVEVSRVSFSDNSDEITVEVKKGSLLKKLSIRGGGIFDSFKQFSAKANELGATGVMDLELGMSIVSIVQYMRLLEEGKGKDPLAVANLVMDVKETAEMTVGAVIQGLSKKFITQEGVDGFRLETAIASQLKKASSRVGGSVGKVFSKTAAVLELPVLETALGAWNLYDSVVSLKEAQTHSDRMAARVDIAFNSITLGITIASVALPSLMLAVGPLAAIGMGASAIARNVALKEERYDQWLVYKKFLTEGGSHILFADPDRHLLDFSGNYVLGNFLLDLRQNPPILKGDRSYNSNWRIGNKAGWTDWQIRDRIGYGYRISPTSALARGHANSFWPPELPTIPKGDYRTVILGYGTTYEAVTEVVYLSNKVVWREAVMESSSRYYRPPLTAKSKLSTIIGGDSPLTVIPVRLIEKDEKENIDHAASYKDYKINIKGGKGGLTVQIGGAGFYNLTGTLPATNTISFRAIPAPFGVKFNLSLVEQDVPLIRPNGTEEKFLKIRQTGFNTILGSSEGNDTLTGGNDTKFYSSPGGGTIYSGKGKVEYHIPQLTHPLHIILSKGSSAHQLVTEINADQVKPVLGSLSLTSSMELISKQEIHVSSEDTKEDLGVWKERYEVRLGDGITATPIDQMNAGTRLVTMGVKTCDVAKWQKQHPTETSYPEDILDWLTQKSWFLAPEVLFVLENGTAKFITNRKHIVYSPKPYSELAVTQSRDIKAFVQGNTGCSYVFSTIYRSSQKTQQTELTLVDDDVYAQTIDVSSILPTLILAKKSGDNQIDFEFSSSHHLMAIRVSWKGVIPERTRVKINNETILRLGWLNAKLMASRNPSYWNLLYYNRNVIPERVEDVKSLNNTVILMPPNTKRNGEHVFAIENQEGVDVKVLGFLQSGHVLGEYEEDLMYKDVFARKITHFAVTVPAHKTKYLFFTDEESLANPEDNVLFYSKLGSNTLQASQKPLTQFARQLWASYDEISVSDTSLKLENFVRYLMEAETIELYRQLLYAQNLLRIHNRDLVLKLFYVRQSEGMGAVLITFKNFFIESMEGISAPTLEREAKPILASDPMGLINPAYREHLDLFLGEDKLNLAILVQEFSMLQYIVSMQEGKALGSLLTPPRYKDMNLAVLTYTVASSWEGRREASWLKAPIEYKLPLETTLTASYYLDPVSGDLYVTCLMNRRPQNQAFVIRFKGYKFQKGAFRSIALISSHSVGESRIAKTVLQFRGQELFHLEKSAPNKSAVLQLDSKLLSLSRMLFYGGDQVIRYTPLSVQQFLSLDDLWLADLKERVMNANEEGFKLISQMHDSYLMESCMNLRDAVPQWKINPNVINNAITYYRVVVPFWIRNRLTKGSLIRIPAHSIPIALTTTQNDVFKTIYAPGFSIYFSFLGLDAFLKPRTHNRVGDMLLELEKEVVVTVKKVDETDYNKKRVYIVTELTKEEERVLKANKNVITIPMKSSYTKK</sequence>
<evidence type="ECO:0000256" key="2">
    <source>
        <dbReference type="ARBA" id="ARBA00022801"/>
    </source>
</evidence>
<dbReference type="InterPro" id="IPR021882">
    <property type="entry name" value="DUF3491"/>
</dbReference>
<dbReference type="NCBIfam" id="NF033479">
    <property type="entry name" value="Efa1_rel_toxin"/>
    <property type="match status" value="1"/>
</dbReference>
<dbReference type="Proteomes" id="UP000260363">
    <property type="component" value="Chromosome"/>
</dbReference>
<feature type="domain" description="TcdA/TcdB toxin N-terminal helical" evidence="5">
    <location>
        <begin position="193"/>
        <end position="255"/>
    </location>
</feature>
<dbReference type="InterPro" id="IPR024770">
    <property type="entry name" value="TcdA/TcdB_cat"/>
</dbReference>
<dbReference type="GO" id="GO:0004197">
    <property type="term" value="F:cysteine-type endopeptidase activity"/>
    <property type="evidence" value="ECO:0007669"/>
    <property type="project" value="InterPro"/>
</dbReference>
<evidence type="ECO:0000313" key="7">
    <source>
        <dbReference type="EMBL" id="AJR10512.1"/>
    </source>
</evidence>
<evidence type="ECO:0000313" key="8">
    <source>
        <dbReference type="Proteomes" id="UP000260363"/>
    </source>
</evidence>
<proteinExistence type="predicted"/>
<reference evidence="7 8" key="1">
    <citation type="submission" date="2014-02" db="EMBL/GenBank/DDBJ databases">
        <authorList>
            <person name="Chen C."/>
            <person name="Conrad T.A."/>
            <person name="Zhou Z."/>
            <person name="Lai Z."/>
            <person name="Zhong G."/>
        </authorList>
    </citation>
    <scope>NUCLEOTIDE SEQUENCE [LARGE SCALE GENOMIC DNA]</scope>
    <source>
        <strain evidence="7 8">Nigg3-28</strain>
    </source>
</reference>
<dbReference type="RefSeq" id="WP_010230446.1">
    <property type="nucleotide sequence ID" value="NZ_CP007217.1"/>
</dbReference>
<dbReference type="InterPro" id="IPR006473">
    <property type="entry name" value="Peptidase_C58_Yopt"/>
</dbReference>
<evidence type="ECO:0000256" key="4">
    <source>
        <dbReference type="SAM" id="MobiDB-lite"/>
    </source>
</evidence>
<dbReference type="EMBL" id="CP007217">
    <property type="protein sequence ID" value="AJR10512.1"/>
    <property type="molecule type" value="Genomic_DNA"/>
</dbReference>
<feature type="compositionally biased region" description="Polar residues" evidence="4">
    <location>
        <begin position="120"/>
        <end position="135"/>
    </location>
</feature>
<dbReference type="GO" id="GO:0006508">
    <property type="term" value="P:proteolysis"/>
    <property type="evidence" value="ECO:0007669"/>
    <property type="project" value="UniProtKB-KW"/>
</dbReference>
<dbReference type="NCBIfam" id="TIGR01586">
    <property type="entry name" value="yopT_cys_prot"/>
    <property type="match status" value="1"/>
</dbReference>
<keyword evidence="3" id="KW-0788">Thiol protease</keyword>
<dbReference type="InterPro" id="IPR029044">
    <property type="entry name" value="Nucleotide-diphossugar_trans"/>
</dbReference>
<dbReference type="PATRIC" id="fig|83560.10.peg.443"/>
<dbReference type="SUPFAM" id="SSF53448">
    <property type="entry name" value="Nucleotide-diphospho-sugar transferases"/>
    <property type="match status" value="1"/>
</dbReference>
<dbReference type="InterPro" id="IPR024772">
    <property type="entry name" value="TcdA/TcdB_N"/>
</dbReference>
<feature type="region of interest" description="Disordered" evidence="4">
    <location>
        <begin position="120"/>
        <end position="145"/>
    </location>
</feature>
<feature type="compositionally biased region" description="Polar residues" evidence="4">
    <location>
        <begin position="7"/>
        <end position="24"/>
    </location>
</feature>